<protein>
    <submittedName>
        <fullName evidence="1">Uncharacterized protein</fullName>
    </submittedName>
</protein>
<dbReference type="InterPro" id="IPR021342">
    <property type="entry name" value="DUF2959"/>
</dbReference>
<dbReference type="AlphaFoldDB" id="A0A2H9T5Z0"/>
<reference evidence="1" key="1">
    <citation type="journal article" date="2017" name="Appl. Environ. Microbiol.">
        <title>Molecular characterization of an Endozoicomonas-like organism causing infection in king scallop Pecten maximus L.</title>
        <authorList>
            <person name="Cano I."/>
            <person name="van Aerle R."/>
            <person name="Ross S."/>
            <person name="Verner-Jeffreys D.W."/>
            <person name="Paley R.K."/>
            <person name="Rimmer G."/>
            <person name="Ryder D."/>
            <person name="Hooper P."/>
            <person name="Stone D."/>
            <person name="Feist S.W."/>
        </authorList>
    </citation>
    <scope>NUCLEOTIDE SEQUENCE</scope>
</reference>
<comment type="caution">
    <text evidence="1">The sequence shown here is derived from an EMBL/GenBank/DDBJ whole genome shotgun (WGS) entry which is preliminary data.</text>
</comment>
<dbReference type="EMBL" id="NSIT01000148">
    <property type="protein sequence ID" value="PJE78633.1"/>
    <property type="molecule type" value="Genomic_DNA"/>
</dbReference>
<name>A0A2H9T5Z0_9ZZZZ</name>
<gene>
    <name evidence="1" type="ORF">CI610_02422</name>
</gene>
<organism evidence="1">
    <name type="scientific">invertebrate metagenome</name>
    <dbReference type="NCBI Taxonomy" id="1711999"/>
    <lineage>
        <taxon>unclassified sequences</taxon>
        <taxon>metagenomes</taxon>
        <taxon>organismal metagenomes</taxon>
    </lineage>
</organism>
<evidence type="ECO:0000313" key="1">
    <source>
        <dbReference type="EMBL" id="PJE78633.1"/>
    </source>
</evidence>
<sequence length="42" mass="4969">MDRIHDNQEAQEDAADKAQSRIHSVVLVSEALFDEWKTEWNR</sequence>
<proteinExistence type="predicted"/>
<dbReference type="Pfam" id="PF11172">
    <property type="entry name" value="DUF2959"/>
    <property type="match status" value="1"/>
</dbReference>
<accession>A0A2H9T5Z0</accession>